<evidence type="ECO:0000313" key="3">
    <source>
        <dbReference type="EMBL" id="QIA88967.1"/>
    </source>
</evidence>
<comment type="similarity">
    <text evidence="1 2">Belongs to the TelA family.</text>
</comment>
<dbReference type="PANTHER" id="PTHR38432:SF1">
    <property type="entry name" value="TELA-LIKE PROTEIN SAOUHSC_01408"/>
    <property type="match status" value="1"/>
</dbReference>
<dbReference type="Proteomes" id="UP000463931">
    <property type="component" value="Chromosome"/>
</dbReference>
<evidence type="ECO:0000313" key="4">
    <source>
        <dbReference type="Proteomes" id="UP000463931"/>
    </source>
</evidence>
<reference evidence="3 4" key="1">
    <citation type="journal article" date="2019" name="Nat. Med.">
        <title>Preventing dysbiosis of the neonatal mouse intestinal microbiome protects against late-onset sepsis.</title>
        <authorList>
            <person name="Singer J.R."/>
            <person name="Blosser E.G."/>
            <person name="Zindl C.L."/>
            <person name="Silberger D.J."/>
            <person name="Conlan S."/>
            <person name="Laufer V.A."/>
            <person name="DiToro D."/>
            <person name="Deming C."/>
            <person name="Kumar R."/>
            <person name="Morrow C.D."/>
            <person name="Segre J.A."/>
            <person name="Gray M.J."/>
            <person name="Randolph D.A."/>
            <person name="Weaver C.T."/>
        </authorList>
    </citation>
    <scope>NUCLEOTIDE SEQUENCE [LARGE SCALE GENOMIC DNA]</scope>
    <source>
        <strain evidence="3 4">V10</strain>
    </source>
</reference>
<dbReference type="InterPro" id="IPR008863">
    <property type="entry name" value="Toxic_anion-R_TelA"/>
</dbReference>
<sequence>MVEKLEVTPASAENDNLNSLKKQLSTAELQKAKDYALTLRDNRQNTITNYGKDVQNEMTKFTDEVLLNVKNKDTGEIGESLRNLVVSLDSADPEKMVNSNRGIRRFFNKLRLSVFEMTAKYQEVSVQIDQVTERLKAQEASLLEDNAILDQMYQVNLDYYKSLNVLIVGGQLRSAEMKNEIEEKQAVLDEQAADQMQYQVLRDLKDQKDRLEQRVNDLLLTREITIQQAPQIKLIQNANSILSEKIHSSINTAIPLWKNQVGIAISLLRQKNALEAQEAVADATNELLKKNSSMLRQQTVDVVKATQRGVVDVETLKATQADLVATLQEVMTVQQEGEQKRKNVQAELDILENNFQAKILANTQNISKSKANEELQ</sequence>
<dbReference type="PANTHER" id="PTHR38432">
    <property type="entry name" value="TELA-LIKE PROTEIN SAOUHSC_01408"/>
    <property type="match status" value="1"/>
</dbReference>
<gene>
    <name evidence="3" type="ORF">FEE40_01465</name>
</gene>
<dbReference type="AlphaFoldDB" id="A0AAE6WG13"/>
<accession>A0AAE6WG13</accession>
<dbReference type="RefSeq" id="WP_163588116.1">
    <property type="nucleotide sequence ID" value="NZ_CP040852.1"/>
</dbReference>
<evidence type="ECO:0000256" key="1">
    <source>
        <dbReference type="ARBA" id="ARBA00005541"/>
    </source>
</evidence>
<organism evidence="3 4">
    <name type="scientific">Ligilactobacillus murinus</name>
    <dbReference type="NCBI Taxonomy" id="1622"/>
    <lineage>
        <taxon>Bacteria</taxon>
        <taxon>Bacillati</taxon>
        <taxon>Bacillota</taxon>
        <taxon>Bacilli</taxon>
        <taxon>Lactobacillales</taxon>
        <taxon>Lactobacillaceae</taxon>
        <taxon>Ligilactobacillus</taxon>
    </lineage>
</organism>
<dbReference type="EMBL" id="CP040852">
    <property type="protein sequence ID" value="QIA88967.1"/>
    <property type="molecule type" value="Genomic_DNA"/>
</dbReference>
<dbReference type="Pfam" id="PF05816">
    <property type="entry name" value="TelA"/>
    <property type="match status" value="1"/>
</dbReference>
<evidence type="ECO:0000256" key="2">
    <source>
        <dbReference type="PIRNR" id="PIRNR026508"/>
    </source>
</evidence>
<protein>
    <submittedName>
        <fullName evidence="3">Toxic anion resistance protein</fullName>
    </submittedName>
</protein>
<dbReference type="PIRSF" id="PIRSF026508">
    <property type="entry name" value="TelA"/>
    <property type="match status" value="1"/>
</dbReference>
<proteinExistence type="inferred from homology"/>
<name>A0AAE6WG13_9LACO</name>